<sequence>MNNEQDEINTIDVKNYSWLELTDYCVDIYKKMKEDEYIPEVIISISRGGFFTGLILAHLFKIQELYSIKASTNINDDIRSLRQHPQIESLFTKNNIHSLNKKKILIVDDVFNTGYTLKTVYDYMKELNTNLNIRTACMIYDTFLDTTLPVANFIVDYYSDKRCAWAVFPWETIDIN</sequence>
<reference evidence="4 5" key="1">
    <citation type="submission" date="2020-08" db="EMBL/GenBank/DDBJ databases">
        <title>Genomic Encyclopedia of Type Strains, Phase IV (KMG-IV): sequencing the most valuable type-strain genomes for metagenomic binning, comparative biology and taxonomic classification.</title>
        <authorList>
            <person name="Goeker M."/>
        </authorList>
    </citation>
    <scope>NUCLEOTIDE SEQUENCE [LARGE SCALE GENOMIC DNA]</scope>
    <source>
        <strain evidence="4 5">DSM 106146</strain>
    </source>
</reference>
<dbReference type="SUPFAM" id="SSF53271">
    <property type="entry name" value="PRTase-like"/>
    <property type="match status" value="1"/>
</dbReference>
<dbReference type="AlphaFoldDB" id="A0A7W8M5T7"/>
<dbReference type="InterPro" id="IPR029057">
    <property type="entry name" value="PRTase-like"/>
</dbReference>
<evidence type="ECO:0000313" key="5">
    <source>
        <dbReference type="Proteomes" id="UP000543642"/>
    </source>
</evidence>
<feature type="domain" description="Phosphoribosyltransferase" evidence="3">
    <location>
        <begin position="29"/>
        <end position="141"/>
    </location>
</feature>
<protein>
    <recommendedName>
        <fullName evidence="3">Phosphoribosyltransferase domain-containing protein</fullName>
    </recommendedName>
</protein>
<evidence type="ECO:0000256" key="2">
    <source>
        <dbReference type="ARBA" id="ARBA00022679"/>
    </source>
</evidence>
<keyword evidence="1" id="KW-0328">Glycosyltransferase</keyword>
<accession>A0A7W8M5T7</accession>
<comment type="caution">
    <text evidence="4">The sequence shown here is derived from an EMBL/GenBank/DDBJ whole genome shotgun (WGS) entry which is preliminary data.</text>
</comment>
<dbReference type="EMBL" id="JACHFW010000011">
    <property type="protein sequence ID" value="MBB5265375.1"/>
    <property type="molecule type" value="Genomic_DNA"/>
</dbReference>
<keyword evidence="2" id="KW-0808">Transferase</keyword>
<evidence type="ECO:0000259" key="3">
    <source>
        <dbReference type="Pfam" id="PF00156"/>
    </source>
</evidence>
<dbReference type="CDD" id="cd06223">
    <property type="entry name" value="PRTases_typeI"/>
    <property type="match status" value="1"/>
</dbReference>
<dbReference type="RefSeq" id="WP_183775279.1">
    <property type="nucleotide sequence ID" value="NZ_JACHFW010000011.1"/>
</dbReference>
<dbReference type="Pfam" id="PF00156">
    <property type="entry name" value="Pribosyltran"/>
    <property type="match status" value="1"/>
</dbReference>
<dbReference type="InterPro" id="IPR000836">
    <property type="entry name" value="PRTase_dom"/>
</dbReference>
<dbReference type="Gene3D" id="3.40.50.2020">
    <property type="match status" value="1"/>
</dbReference>
<dbReference type="PANTHER" id="PTHR43363">
    <property type="entry name" value="HYPOXANTHINE PHOSPHORIBOSYLTRANSFERASE"/>
    <property type="match status" value="1"/>
</dbReference>
<dbReference type="PANTHER" id="PTHR43363:SF1">
    <property type="entry name" value="HYPOXANTHINE-GUANINE PHOSPHORIBOSYLTRANSFERASE"/>
    <property type="match status" value="1"/>
</dbReference>
<dbReference type="GO" id="GO:0016757">
    <property type="term" value="F:glycosyltransferase activity"/>
    <property type="evidence" value="ECO:0007669"/>
    <property type="project" value="UniProtKB-KW"/>
</dbReference>
<keyword evidence="5" id="KW-1185">Reference proteome</keyword>
<proteinExistence type="predicted"/>
<name>A0A7W8M5T7_9FIRM</name>
<dbReference type="Proteomes" id="UP000543642">
    <property type="component" value="Unassembled WGS sequence"/>
</dbReference>
<gene>
    <name evidence="4" type="ORF">HNP82_002521</name>
</gene>
<organism evidence="4 5">
    <name type="scientific">Catenibacillus scindens</name>
    <dbReference type="NCBI Taxonomy" id="673271"/>
    <lineage>
        <taxon>Bacteria</taxon>
        <taxon>Bacillati</taxon>
        <taxon>Bacillota</taxon>
        <taxon>Clostridia</taxon>
        <taxon>Lachnospirales</taxon>
        <taxon>Lachnospiraceae</taxon>
        <taxon>Catenibacillus</taxon>
    </lineage>
</organism>
<evidence type="ECO:0000256" key="1">
    <source>
        <dbReference type="ARBA" id="ARBA00022676"/>
    </source>
</evidence>
<evidence type="ECO:0000313" key="4">
    <source>
        <dbReference type="EMBL" id="MBB5265375.1"/>
    </source>
</evidence>